<reference evidence="2 3" key="1">
    <citation type="submission" date="2024-09" db="EMBL/GenBank/DDBJ databases">
        <title>Chromosome-scale assembly of Riccia sorocarpa.</title>
        <authorList>
            <person name="Paukszto L."/>
        </authorList>
    </citation>
    <scope>NUCLEOTIDE SEQUENCE [LARGE SCALE GENOMIC DNA]</scope>
    <source>
        <strain evidence="2">LP-2024</strain>
        <tissue evidence="2">Aerial parts of the thallus</tissue>
    </source>
</reference>
<dbReference type="Pfam" id="PF26369">
    <property type="entry name" value="UPF0426"/>
    <property type="match status" value="1"/>
</dbReference>
<gene>
    <name evidence="2" type="ORF">R1sor_019360</name>
</gene>
<evidence type="ECO:0000313" key="3">
    <source>
        <dbReference type="Proteomes" id="UP001633002"/>
    </source>
</evidence>
<comment type="caution">
    <text evidence="2">The sequence shown here is derived from an EMBL/GenBank/DDBJ whole genome shotgun (WGS) entry which is preliminary data.</text>
</comment>
<proteinExistence type="predicted"/>
<evidence type="ECO:0000313" key="2">
    <source>
        <dbReference type="EMBL" id="KAL3701338.1"/>
    </source>
</evidence>
<keyword evidence="3" id="KW-1185">Reference proteome</keyword>
<sequence>MAVAFAACGAPAVPASYVGLRVAPRSNASASGRSISVRSGRRCFEIRAFFDIQNDPIGKEVFKEPVAFLGGLFAGLLRLDLNEDPLRGWVAKTAEAAGLKPEDEEGESSPSEDAPSEIEID</sequence>
<dbReference type="EMBL" id="JBJQOH010000001">
    <property type="protein sequence ID" value="KAL3701338.1"/>
    <property type="molecule type" value="Genomic_DNA"/>
</dbReference>
<organism evidence="2 3">
    <name type="scientific">Riccia sorocarpa</name>
    <dbReference type="NCBI Taxonomy" id="122646"/>
    <lineage>
        <taxon>Eukaryota</taxon>
        <taxon>Viridiplantae</taxon>
        <taxon>Streptophyta</taxon>
        <taxon>Embryophyta</taxon>
        <taxon>Marchantiophyta</taxon>
        <taxon>Marchantiopsida</taxon>
        <taxon>Marchantiidae</taxon>
        <taxon>Marchantiales</taxon>
        <taxon>Ricciaceae</taxon>
        <taxon>Riccia</taxon>
    </lineage>
</organism>
<dbReference type="PANTHER" id="PTHR35996:SF1">
    <property type="entry name" value="OS04G0528100 PROTEIN"/>
    <property type="match status" value="1"/>
</dbReference>
<dbReference type="Proteomes" id="UP001633002">
    <property type="component" value="Unassembled WGS sequence"/>
</dbReference>
<dbReference type="InterPro" id="IPR040278">
    <property type="entry name" value="UPF0426"/>
</dbReference>
<evidence type="ECO:0000256" key="1">
    <source>
        <dbReference type="SAM" id="MobiDB-lite"/>
    </source>
</evidence>
<protein>
    <submittedName>
        <fullName evidence="2">Uncharacterized protein</fullName>
    </submittedName>
</protein>
<name>A0ABD3ICB8_9MARC</name>
<accession>A0ABD3ICB8</accession>
<dbReference type="PANTHER" id="PTHR35996">
    <property type="entry name" value="OSJNBA0038O10.25 PROTEIN"/>
    <property type="match status" value="1"/>
</dbReference>
<dbReference type="AlphaFoldDB" id="A0ABD3ICB8"/>
<feature type="region of interest" description="Disordered" evidence="1">
    <location>
        <begin position="97"/>
        <end position="121"/>
    </location>
</feature>